<dbReference type="PANTHER" id="PTHR24305">
    <property type="entry name" value="CYTOCHROME P450"/>
    <property type="match status" value="1"/>
</dbReference>
<dbReference type="InterPro" id="IPR002403">
    <property type="entry name" value="Cyt_P450_E_grp-IV"/>
</dbReference>
<feature type="transmembrane region" description="Helical" evidence="9">
    <location>
        <begin position="46"/>
        <end position="65"/>
    </location>
</feature>
<keyword evidence="6 8" id="KW-0503">Monooxygenase</keyword>
<keyword evidence="7 8" id="KW-0349">Heme</keyword>
<comment type="cofactor">
    <cofactor evidence="1 7">
        <name>heme</name>
        <dbReference type="ChEBI" id="CHEBI:30413"/>
    </cofactor>
</comment>
<evidence type="ECO:0000256" key="1">
    <source>
        <dbReference type="ARBA" id="ARBA00001971"/>
    </source>
</evidence>
<evidence type="ECO:0000256" key="3">
    <source>
        <dbReference type="ARBA" id="ARBA00022723"/>
    </source>
</evidence>
<evidence type="ECO:0000256" key="4">
    <source>
        <dbReference type="ARBA" id="ARBA00023002"/>
    </source>
</evidence>
<evidence type="ECO:0000256" key="7">
    <source>
        <dbReference type="PIRSR" id="PIRSR602403-1"/>
    </source>
</evidence>
<keyword evidence="3 7" id="KW-0479">Metal-binding</keyword>
<accession>A0A5M9MFG6</accession>
<feature type="transmembrane region" description="Helical" evidence="9">
    <location>
        <begin position="245"/>
        <end position="269"/>
    </location>
</feature>
<dbReference type="InterPro" id="IPR036396">
    <property type="entry name" value="Cyt_P450_sf"/>
</dbReference>
<dbReference type="InterPro" id="IPR001128">
    <property type="entry name" value="Cyt_P450"/>
</dbReference>
<dbReference type="Proteomes" id="UP000324241">
    <property type="component" value="Unassembled WGS sequence"/>
</dbReference>
<keyword evidence="9" id="KW-1133">Transmembrane helix</keyword>
<keyword evidence="9" id="KW-0472">Membrane</keyword>
<sequence length="531" mass="59296">MGLFQTQLLTAASLPGWNILLPVLLLVPVSVAFYRLYLSPLSHVPGPWFACISSFFLYAICYLGIEGRVLRHYHQRYHTAVLRIGSNAVSLSDGDALHSVYVAGGGLPKDSRYRNFRVEGHDTIFSTLDPSYRNIRAKAVLPLFATSRIHSSYEDNGMMSQLVNKFVDILRTEKDRASPRQSHKTVTKKVDILDLSSRLSIDVLTGYLFKKVYGGLDEQSSAPAEAGSTEKRQHPWGNKLSATPFVLAIVAFSRFSLLPSWLFTLIISFQVGLTFRKETAASLEHIANFVAGIMDVGTGTDTGTRPDDNETYQSRLLAAGISHSETLIQCKAAMFAGADSTAVMLSTILFHLVQRPDVRQRVKEEIDQRPAGVDYRTLPYLRAVIREGLRLGMANPVRLTRIVPPESQGLSVSGFYLPPGTVVGAAAYVFHHNPDIFPMPFEFQPERWISEHHEEQHNTQARRLMDRDFFPFGLGSRACLGRNLAMQQLFAAVSTVVESGVLEGAKTCTRHIELIEWFNAEIKGHELEIEW</sequence>
<dbReference type="SUPFAM" id="SSF48264">
    <property type="entry name" value="Cytochrome P450"/>
    <property type="match status" value="1"/>
</dbReference>
<evidence type="ECO:0000256" key="2">
    <source>
        <dbReference type="ARBA" id="ARBA00010617"/>
    </source>
</evidence>
<protein>
    <recommendedName>
        <fullName evidence="12">Cytochrome P450</fullName>
    </recommendedName>
</protein>
<dbReference type="OrthoDB" id="3945418at2759"/>
<comment type="similarity">
    <text evidence="2 8">Belongs to the cytochrome P450 family.</text>
</comment>
<dbReference type="PANTHER" id="PTHR24305:SF156">
    <property type="entry name" value="P450, PUTATIVE (EUROFUNG)-RELATED"/>
    <property type="match status" value="1"/>
</dbReference>
<dbReference type="PROSITE" id="PS00086">
    <property type="entry name" value="CYTOCHROME_P450"/>
    <property type="match status" value="1"/>
</dbReference>
<dbReference type="EMBL" id="QUQM01000006">
    <property type="protein sequence ID" value="KAA8644044.1"/>
    <property type="molecule type" value="Genomic_DNA"/>
</dbReference>
<dbReference type="InterPro" id="IPR050121">
    <property type="entry name" value="Cytochrome_P450_monoxygenase"/>
</dbReference>
<evidence type="ECO:0000256" key="5">
    <source>
        <dbReference type="ARBA" id="ARBA00023004"/>
    </source>
</evidence>
<feature type="transmembrane region" description="Helical" evidence="9">
    <location>
        <begin position="12"/>
        <end position="34"/>
    </location>
</feature>
<keyword evidence="4 8" id="KW-0560">Oxidoreductase</keyword>
<evidence type="ECO:0000313" key="11">
    <source>
        <dbReference type="Proteomes" id="UP000324241"/>
    </source>
</evidence>
<dbReference type="GO" id="GO:0020037">
    <property type="term" value="F:heme binding"/>
    <property type="evidence" value="ECO:0007669"/>
    <property type="project" value="InterPro"/>
</dbReference>
<dbReference type="GO" id="GO:0005506">
    <property type="term" value="F:iron ion binding"/>
    <property type="evidence" value="ECO:0007669"/>
    <property type="project" value="InterPro"/>
</dbReference>
<dbReference type="PRINTS" id="PR00465">
    <property type="entry name" value="EP450IV"/>
</dbReference>
<dbReference type="InterPro" id="IPR017972">
    <property type="entry name" value="Cyt_P450_CS"/>
</dbReference>
<evidence type="ECO:0000256" key="9">
    <source>
        <dbReference type="SAM" id="Phobius"/>
    </source>
</evidence>
<evidence type="ECO:0000256" key="8">
    <source>
        <dbReference type="RuleBase" id="RU000461"/>
    </source>
</evidence>
<dbReference type="PRINTS" id="PR00385">
    <property type="entry name" value="P450"/>
</dbReference>
<dbReference type="Gene3D" id="1.10.630.10">
    <property type="entry name" value="Cytochrome P450"/>
    <property type="match status" value="1"/>
</dbReference>
<reference evidence="10 11" key="1">
    <citation type="submission" date="2019-08" db="EMBL/GenBank/DDBJ databases">
        <title>The genome sequence of a newly discovered highly antifungal drug resistant Aspergillus species, Aspergillus tanneri NIH 1004.</title>
        <authorList>
            <person name="Mounaud S."/>
            <person name="Singh I."/>
            <person name="Joardar V."/>
            <person name="Pakala S."/>
            <person name="Pakala S."/>
            <person name="Venepally P."/>
            <person name="Chung J.K."/>
            <person name="Losada L."/>
            <person name="Nierman W.C."/>
        </authorList>
    </citation>
    <scope>NUCLEOTIDE SEQUENCE [LARGE SCALE GENOMIC DNA]</scope>
    <source>
        <strain evidence="10 11">NIH1004</strain>
    </source>
</reference>
<dbReference type="GO" id="GO:0016705">
    <property type="term" value="F:oxidoreductase activity, acting on paired donors, with incorporation or reduction of molecular oxygen"/>
    <property type="evidence" value="ECO:0007669"/>
    <property type="project" value="InterPro"/>
</dbReference>
<dbReference type="GeneID" id="54330943"/>
<name>A0A5M9MFG6_9EURO</name>
<feature type="binding site" description="axial binding residue" evidence="7">
    <location>
        <position position="479"/>
    </location>
    <ligand>
        <name>heme</name>
        <dbReference type="ChEBI" id="CHEBI:30413"/>
    </ligand>
    <ligandPart>
        <name>Fe</name>
        <dbReference type="ChEBI" id="CHEBI:18248"/>
    </ligandPart>
</feature>
<dbReference type="CDD" id="cd11062">
    <property type="entry name" value="CYP58-like"/>
    <property type="match status" value="1"/>
</dbReference>
<dbReference type="VEuPathDB" id="FungiDB:EYZ11_004477"/>
<dbReference type="GO" id="GO:0004497">
    <property type="term" value="F:monooxygenase activity"/>
    <property type="evidence" value="ECO:0007669"/>
    <property type="project" value="UniProtKB-KW"/>
</dbReference>
<evidence type="ECO:0008006" key="12">
    <source>
        <dbReference type="Google" id="ProtNLM"/>
    </source>
</evidence>
<evidence type="ECO:0000256" key="6">
    <source>
        <dbReference type="ARBA" id="ARBA00023033"/>
    </source>
</evidence>
<gene>
    <name evidence="10" type="ORF">ATNIH1004_008241</name>
</gene>
<keyword evidence="5 7" id="KW-0408">Iron</keyword>
<keyword evidence="9" id="KW-0812">Transmembrane</keyword>
<organism evidence="10 11">
    <name type="scientific">Aspergillus tanneri</name>
    <dbReference type="NCBI Taxonomy" id="1220188"/>
    <lineage>
        <taxon>Eukaryota</taxon>
        <taxon>Fungi</taxon>
        <taxon>Dikarya</taxon>
        <taxon>Ascomycota</taxon>
        <taxon>Pezizomycotina</taxon>
        <taxon>Eurotiomycetes</taxon>
        <taxon>Eurotiomycetidae</taxon>
        <taxon>Eurotiales</taxon>
        <taxon>Aspergillaceae</taxon>
        <taxon>Aspergillus</taxon>
        <taxon>Aspergillus subgen. Circumdati</taxon>
    </lineage>
</organism>
<evidence type="ECO:0000313" key="10">
    <source>
        <dbReference type="EMBL" id="KAA8644044.1"/>
    </source>
</evidence>
<dbReference type="AlphaFoldDB" id="A0A5M9MFG6"/>
<dbReference type="Pfam" id="PF00067">
    <property type="entry name" value="p450"/>
    <property type="match status" value="1"/>
</dbReference>
<dbReference type="RefSeq" id="XP_033423405.1">
    <property type="nucleotide sequence ID" value="XM_033572853.1"/>
</dbReference>
<comment type="caution">
    <text evidence="10">The sequence shown here is derived from an EMBL/GenBank/DDBJ whole genome shotgun (WGS) entry which is preliminary data.</text>
</comment>
<proteinExistence type="inferred from homology"/>